<protein>
    <recommendedName>
        <fullName evidence="4">Gustatory receptor</fullName>
    </recommendedName>
</protein>
<feature type="transmembrane region" description="Helical" evidence="1">
    <location>
        <begin position="62"/>
        <end position="80"/>
    </location>
</feature>
<accession>A0A6G0U1N8</accession>
<gene>
    <name evidence="2" type="ORF">AGLY_002764</name>
</gene>
<keyword evidence="3" id="KW-1185">Reference proteome</keyword>
<keyword evidence="1" id="KW-1133">Transmembrane helix</keyword>
<name>A0A6G0U1N8_APHGL</name>
<organism evidence="2 3">
    <name type="scientific">Aphis glycines</name>
    <name type="common">Soybean aphid</name>
    <dbReference type="NCBI Taxonomy" id="307491"/>
    <lineage>
        <taxon>Eukaryota</taxon>
        <taxon>Metazoa</taxon>
        <taxon>Ecdysozoa</taxon>
        <taxon>Arthropoda</taxon>
        <taxon>Hexapoda</taxon>
        <taxon>Insecta</taxon>
        <taxon>Pterygota</taxon>
        <taxon>Neoptera</taxon>
        <taxon>Paraneoptera</taxon>
        <taxon>Hemiptera</taxon>
        <taxon>Sternorrhyncha</taxon>
        <taxon>Aphidomorpha</taxon>
        <taxon>Aphidoidea</taxon>
        <taxon>Aphididae</taxon>
        <taxon>Aphidini</taxon>
        <taxon>Aphis</taxon>
        <taxon>Aphis</taxon>
    </lineage>
</organism>
<keyword evidence="1" id="KW-0472">Membrane</keyword>
<dbReference type="OrthoDB" id="6625653at2759"/>
<feature type="transmembrane region" description="Helical" evidence="1">
    <location>
        <begin position="21"/>
        <end position="42"/>
    </location>
</feature>
<comment type="caution">
    <text evidence="2">The sequence shown here is derived from an EMBL/GenBank/DDBJ whole genome shotgun (WGS) entry which is preliminary data.</text>
</comment>
<keyword evidence="1" id="KW-0812">Transmembrane</keyword>
<evidence type="ECO:0000256" key="1">
    <source>
        <dbReference type="SAM" id="Phobius"/>
    </source>
</evidence>
<dbReference type="AlphaFoldDB" id="A0A6G0U1N8"/>
<reference evidence="2 3" key="1">
    <citation type="submission" date="2019-08" db="EMBL/GenBank/DDBJ databases">
        <title>The genome of the soybean aphid Biotype 1, its phylome, world population structure and adaptation to the North American continent.</title>
        <authorList>
            <person name="Giordano R."/>
            <person name="Donthu R.K."/>
            <person name="Hernandez A.G."/>
            <person name="Wright C.L."/>
            <person name="Zimin A.V."/>
        </authorList>
    </citation>
    <scope>NUCLEOTIDE SEQUENCE [LARGE SCALE GENOMIC DNA]</scope>
    <source>
        <tissue evidence="2">Whole aphids</tissue>
    </source>
</reference>
<dbReference type="EMBL" id="VYZN01000009">
    <property type="protein sequence ID" value="KAE9542853.1"/>
    <property type="molecule type" value="Genomic_DNA"/>
</dbReference>
<evidence type="ECO:0000313" key="3">
    <source>
        <dbReference type="Proteomes" id="UP000475862"/>
    </source>
</evidence>
<sequence>MPLLSHLSVKQRSISIILYWNIFYFLLIMYLIVYRLLTLYLFPPRTPDINFVANFFIGPPFIVHYVIFISTCYFLYNLYIRFKTLNDLWKCLPVGLIAAPDQWTHSEVVILIDNIRFEGYGPMFITFFASNYIDTLIQFYFVYNFGHFQPEYNLTKNLLRIILIYIAIGQSIVVVMIIIMLASFVNDKIKMFMNQVSVYESNEITAFGLFKINLNLVMSILALIITGIATSIQMKEHPIVLRWMNEIFAIATLNLKNVMKSSSESPVH</sequence>
<dbReference type="Proteomes" id="UP000475862">
    <property type="component" value="Unassembled WGS sequence"/>
</dbReference>
<proteinExistence type="predicted"/>
<feature type="transmembrane region" description="Helical" evidence="1">
    <location>
        <begin position="204"/>
        <end position="225"/>
    </location>
</feature>
<evidence type="ECO:0000313" key="2">
    <source>
        <dbReference type="EMBL" id="KAE9542853.1"/>
    </source>
</evidence>
<evidence type="ECO:0008006" key="4">
    <source>
        <dbReference type="Google" id="ProtNLM"/>
    </source>
</evidence>
<feature type="transmembrane region" description="Helical" evidence="1">
    <location>
        <begin position="162"/>
        <end position="184"/>
    </location>
</feature>